<dbReference type="GO" id="GO:0016787">
    <property type="term" value="F:hydrolase activity"/>
    <property type="evidence" value="ECO:0007669"/>
    <property type="project" value="UniProtKB-KW"/>
</dbReference>
<dbReference type="InterPro" id="IPR023214">
    <property type="entry name" value="HAD_sf"/>
</dbReference>
<organism evidence="1 2">
    <name type="scientific">Streptomyces syringium</name>
    <dbReference type="NCBI Taxonomy" id="76729"/>
    <lineage>
        <taxon>Bacteria</taxon>
        <taxon>Bacillati</taxon>
        <taxon>Actinomycetota</taxon>
        <taxon>Actinomycetes</taxon>
        <taxon>Kitasatosporales</taxon>
        <taxon>Streptomycetaceae</taxon>
        <taxon>Streptomyces</taxon>
    </lineage>
</organism>
<dbReference type="SFLD" id="SFLDG01135">
    <property type="entry name" value="C1.5.6:_HAD__Beta-PGM__Phospha"/>
    <property type="match status" value="1"/>
</dbReference>
<dbReference type="InterPro" id="IPR036412">
    <property type="entry name" value="HAD-like_sf"/>
</dbReference>
<comment type="caution">
    <text evidence="1">The sequence shown here is derived from an EMBL/GenBank/DDBJ whole genome shotgun (WGS) entry which is preliminary data.</text>
</comment>
<dbReference type="EMBL" id="JAGIOH010000001">
    <property type="protein sequence ID" value="MBP2406990.1"/>
    <property type="molecule type" value="Genomic_DNA"/>
</dbReference>
<dbReference type="Pfam" id="PF00702">
    <property type="entry name" value="Hydrolase"/>
    <property type="match status" value="1"/>
</dbReference>
<dbReference type="SUPFAM" id="SSF56784">
    <property type="entry name" value="HAD-like"/>
    <property type="match status" value="1"/>
</dbReference>
<proteinExistence type="predicted"/>
<accession>A0ABS4YDX0</accession>
<evidence type="ECO:0000313" key="1">
    <source>
        <dbReference type="EMBL" id="MBP2406990.1"/>
    </source>
</evidence>
<dbReference type="SFLD" id="SFLDG01129">
    <property type="entry name" value="C1.5:_HAD__Beta-PGM__Phosphata"/>
    <property type="match status" value="1"/>
</dbReference>
<dbReference type="NCBIfam" id="TIGR01549">
    <property type="entry name" value="HAD-SF-IA-v1"/>
    <property type="match status" value="1"/>
</dbReference>
<gene>
    <name evidence="1" type="ORF">JO379_006459</name>
</gene>
<dbReference type="Gene3D" id="3.40.50.1000">
    <property type="entry name" value="HAD superfamily/HAD-like"/>
    <property type="match status" value="1"/>
</dbReference>
<dbReference type="NCBIfam" id="TIGR01509">
    <property type="entry name" value="HAD-SF-IA-v3"/>
    <property type="match status" value="1"/>
</dbReference>
<evidence type="ECO:0000313" key="2">
    <source>
        <dbReference type="Proteomes" id="UP001519291"/>
    </source>
</evidence>
<dbReference type="InterPro" id="IPR023198">
    <property type="entry name" value="PGP-like_dom2"/>
</dbReference>
<sequence>MCPGPGPATAHGKRADSPPRAAVFDVDGTLVDTNYLHAVSWWEALRQAGHHVAMSDIHHTIGMGSGRLLDRLLGDARDHDEDEAISTAHTVLYATWFDRLSPLPGAAELLRSLAARNWRVVLATSAQGSELTALRRAVDADDAISDATSADDVESTKPAPDPVCQALEQAGVAPERALFVGDTVWDVEAARRAGVGCIALLSGGIGEEELRAAGALAVYRDPAALLADLDDSPFGRIA</sequence>
<dbReference type="PANTHER" id="PTHR43434:SF16">
    <property type="entry name" value="BLL8046 PROTEIN"/>
    <property type="match status" value="1"/>
</dbReference>
<keyword evidence="1" id="KW-0378">Hydrolase</keyword>
<keyword evidence="2" id="KW-1185">Reference proteome</keyword>
<dbReference type="PANTHER" id="PTHR43434">
    <property type="entry name" value="PHOSPHOGLYCOLATE PHOSPHATASE"/>
    <property type="match status" value="1"/>
</dbReference>
<dbReference type="SFLD" id="SFLDS00003">
    <property type="entry name" value="Haloacid_Dehalogenase"/>
    <property type="match status" value="1"/>
</dbReference>
<dbReference type="RefSeq" id="WP_209518310.1">
    <property type="nucleotide sequence ID" value="NZ_JAGIOH010000001.1"/>
</dbReference>
<dbReference type="Gene3D" id="1.10.150.240">
    <property type="entry name" value="Putative phosphatase, domain 2"/>
    <property type="match status" value="1"/>
</dbReference>
<reference evidence="1 2" key="1">
    <citation type="submission" date="2021-03" db="EMBL/GenBank/DDBJ databases">
        <title>Sequencing the genomes of 1000 actinobacteria strains.</title>
        <authorList>
            <person name="Klenk H.-P."/>
        </authorList>
    </citation>
    <scope>NUCLEOTIDE SEQUENCE [LARGE SCALE GENOMIC DNA]</scope>
    <source>
        <strain evidence="1 2">DSM 41480</strain>
    </source>
</reference>
<name>A0ABS4YDX0_9ACTN</name>
<dbReference type="InterPro" id="IPR006439">
    <property type="entry name" value="HAD-SF_hydro_IA"/>
</dbReference>
<dbReference type="InterPro" id="IPR050155">
    <property type="entry name" value="HAD-like_hydrolase_sf"/>
</dbReference>
<dbReference type="Proteomes" id="UP001519291">
    <property type="component" value="Unassembled WGS sequence"/>
</dbReference>
<dbReference type="GeneID" id="91573295"/>
<protein>
    <submittedName>
        <fullName evidence="1">HAD superfamily hydrolase (TIGR01509 family)</fullName>
    </submittedName>
</protein>